<accession>A0A1J4Q9N9</accession>
<comment type="caution">
    <text evidence="7">The sequence shown here is derived from an EMBL/GenBank/DDBJ whole genome shotgun (WGS) entry which is preliminary data.</text>
</comment>
<evidence type="ECO:0000256" key="3">
    <source>
        <dbReference type="ARBA" id="ARBA00022519"/>
    </source>
</evidence>
<dbReference type="RefSeq" id="WP_046426027.1">
    <property type="nucleotide sequence ID" value="NZ_LBDA02000007.1"/>
</dbReference>
<dbReference type="GO" id="GO:0009247">
    <property type="term" value="P:glycolipid biosynthetic process"/>
    <property type="evidence" value="ECO:0007669"/>
    <property type="project" value="UniProtKB-ARBA"/>
</dbReference>
<evidence type="ECO:0000256" key="5">
    <source>
        <dbReference type="ARBA" id="ARBA00023136"/>
    </source>
</evidence>
<evidence type="ECO:0000313" key="7">
    <source>
        <dbReference type="EMBL" id="OIK28839.1"/>
    </source>
</evidence>
<evidence type="ECO:0000256" key="4">
    <source>
        <dbReference type="ARBA" id="ARBA00022679"/>
    </source>
</evidence>
<gene>
    <name evidence="7" type="ORF">VT52_004335</name>
</gene>
<keyword evidence="3" id="KW-0997">Cell inner membrane</keyword>
<organism evidence="7 8">
    <name type="scientific">Streptomyces malaysiense</name>
    <dbReference type="NCBI Taxonomy" id="1428626"/>
    <lineage>
        <taxon>Bacteria</taxon>
        <taxon>Bacillati</taxon>
        <taxon>Actinomycetota</taxon>
        <taxon>Actinomycetes</taxon>
        <taxon>Kitasatosporales</taxon>
        <taxon>Streptomycetaceae</taxon>
        <taxon>Streptomyces</taxon>
    </lineage>
</organism>
<evidence type="ECO:0000256" key="6">
    <source>
        <dbReference type="ARBA" id="ARBA00023315"/>
    </source>
</evidence>
<dbReference type="AlphaFoldDB" id="A0A1J4Q9N9"/>
<keyword evidence="8" id="KW-1185">Reference proteome</keyword>
<dbReference type="GO" id="GO:0016746">
    <property type="term" value="F:acyltransferase activity"/>
    <property type="evidence" value="ECO:0007669"/>
    <property type="project" value="UniProtKB-KW"/>
</dbReference>
<keyword evidence="4" id="KW-0808">Transferase</keyword>
<dbReference type="Pfam" id="PF03279">
    <property type="entry name" value="Lip_A_acyltrans"/>
    <property type="match status" value="1"/>
</dbReference>
<name>A0A1J4Q9N9_9ACTN</name>
<dbReference type="GO" id="GO:0005886">
    <property type="term" value="C:plasma membrane"/>
    <property type="evidence" value="ECO:0007669"/>
    <property type="project" value="UniProtKB-SubCell"/>
</dbReference>
<dbReference type="NCBIfam" id="NF005919">
    <property type="entry name" value="PRK07920.1"/>
    <property type="match status" value="1"/>
</dbReference>
<dbReference type="InterPro" id="IPR004960">
    <property type="entry name" value="LipA_acyltrans"/>
</dbReference>
<comment type="subcellular location">
    <subcellularLocation>
        <location evidence="1">Cell inner membrane</location>
    </subcellularLocation>
</comment>
<proteinExistence type="predicted"/>
<evidence type="ECO:0000256" key="1">
    <source>
        <dbReference type="ARBA" id="ARBA00004533"/>
    </source>
</evidence>
<evidence type="ECO:0000313" key="8">
    <source>
        <dbReference type="Proteomes" id="UP000034838"/>
    </source>
</evidence>
<dbReference type="Proteomes" id="UP000034838">
    <property type="component" value="Unassembled WGS sequence"/>
</dbReference>
<keyword evidence="6 7" id="KW-0012">Acyltransferase</keyword>
<evidence type="ECO:0000256" key="2">
    <source>
        <dbReference type="ARBA" id="ARBA00022475"/>
    </source>
</evidence>
<dbReference type="PANTHER" id="PTHR30606">
    <property type="entry name" value="LIPID A BIOSYNTHESIS LAUROYL ACYLTRANSFERASE"/>
    <property type="match status" value="1"/>
</dbReference>
<protein>
    <submittedName>
        <fullName evidence="7">Phosphatidylinositol mannoside acyltransferase</fullName>
    </submittedName>
</protein>
<dbReference type="PANTHER" id="PTHR30606:SF10">
    <property type="entry name" value="PHOSPHATIDYLINOSITOL MANNOSIDE ACYLTRANSFERASE"/>
    <property type="match status" value="1"/>
</dbReference>
<dbReference type="EMBL" id="LBDA02000007">
    <property type="protein sequence ID" value="OIK28839.1"/>
    <property type="molecule type" value="Genomic_DNA"/>
</dbReference>
<dbReference type="CDD" id="cd07984">
    <property type="entry name" value="LPLAT_LABLAT-like"/>
    <property type="match status" value="1"/>
</dbReference>
<dbReference type="OrthoDB" id="9803456at2"/>
<keyword evidence="2" id="KW-1003">Cell membrane</keyword>
<reference evidence="7" key="1">
    <citation type="submission" date="2016-10" db="EMBL/GenBank/DDBJ databases">
        <title>Genome sequence of Streptomyces malaysiense MUSC 136.</title>
        <authorList>
            <person name="Lee L.-H."/>
            <person name="Ser H.-L."/>
        </authorList>
    </citation>
    <scope>NUCLEOTIDE SEQUENCE [LARGE SCALE GENOMIC DNA]</scope>
    <source>
        <strain evidence="7">MUSC 136</strain>
    </source>
</reference>
<sequence>MSVPDRLSDALYGAGWSTVKKLPEPAAARLGRTVADLAWKKRGKGVLRLEANYARVVPGASPERLAELSRKGMRSYLRYWMESFRLPAWSPERIRAGFDPKDIHHLTEGLDAGKGVILALPHLANWDLAGAWVTTELRTPFTTVAERLKPETLYDRFVAYREGLGMEVLPHSGGSAFGTLARRLRDGGLVCLVADRDLSASGVEVDFFGEKARMPAGPALLAQHTGALLLPVTLWYDDSPVMRGRVHPPIEVPGSGTRAEKASVMTQALADAFATGIAEHPEDWHMLQRLWLADLDPAKGPS</sequence>
<keyword evidence="5" id="KW-0472">Membrane</keyword>